<keyword evidence="1" id="KW-0472">Membrane</keyword>
<evidence type="ECO:0000313" key="2">
    <source>
        <dbReference type="EMBL" id="PIY96682.1"/>
    </source>
</evidence>
<protein>
    <recommendedName>
        <fullName evidence="4">Type II secretion system protein GspG C-terminal domain-containing protein</fullName>
    </recommendedName>
</protein>
<comment type="caution">
    <text evidence="2">The sequence shown here is derived from an EMBL/GenBank/DDBJ whole genome shotgun (WGS) entry which is preliminary data.</text>
</comment>
<accession>A0A2M7RJC8</accession>
<dbReference type="SUPFAM" id="SSF54523">
    <property type="entry name" value="Pili subunits"/>
    <property type="match status" value="1"/>
</dbReference>
<name>A0A2M7RJC8_9BACT</name>
<evidence type="ECO:0000256" key="1">
    <source>
        <dbReference type="SAM" id="Phobius"/>
    </source>
</evidence>
<proteinExistence type="predicted"/>
<dbReference type="AlphaFoldDB" id="A0A2M7RJC8"/>
<evidence type="ECO:0008006" key="4">
    <source>
        <dbReference type="Google" id="ProtNLM"/>
    </source>
</evidence>
<dbReference type="InterPro" id="IPR045584">
    <property type="entry name" value="Pilin-like"/>
</dbReference>
<sequence length="176" mass="19089">MEEQKPSTNGSSLKKIISAVLIIVGIVLIAWFLYMVFSNSKVELNGNLINSSNENINSANELNLNSETTENSNSAVSAEAKARDEQRVADIEAIRTALKMHNDVEGNYPEKVEDVVTKGYLIPLPKNPTPGGMDYVYTPIGALPAKYYDLAYSLEVGTDALGAGEHIANPDNIAYP</sequence>
<keyword evidence="1" id="KW-0812">Transmembrane</keyword>
<dbReference type="EMBL" id="PFMD01000038">
    <property type="protein sequence ID" value="PIY96682.1"/>
    <property type="molecule type" value="Genomic_DNA"/>
</dbReference>
<dbReference type="Gene3D" id="3.30.700.10">
    <property type="entry name" value="Glycoprotein, Type 4 Pilin"/>
    <property type="match status" value="1"/>
</dbReference>
<evidence type="ECO:0000313" key="3">
    <source>
        <dbReference type="Proteomes" id="UP000230779"/>
    </source>
</evidence>
<keyword evidence="1" id="KW-1133">Transmembrane helix</keyword>
<reference evidence="2 3" key="1">
    <citation type="submission" date="2017-09" db="EMBL/GenBank/DDBJ databases">
        <title>Depth-based differentiation of microbial function through sediment-hosted aquifers and enrichment of novel symbionts in the deep terrestrial subsurface.</title>
        <authorList>
            <person name="Probst A.J."/>
            <person name="Ladd B."/>
            <person name="Jarett J.K."/>
            <person name="Geller-Mcgrath D.E."/>
            <person name="Sieber C.M."/>
            <person name="Emerson J.B."/>
            <person name="Anantharaman K."/>
            <person name="Thomas B.C."/>
            <person name="Malmstrom R."/>
            <person name="Stieglmeier M."/>
            <person name="Klingl A."/>
            <person name="Woyke T."/>
            <person name="Ryan C.M."/>
            <person name="Banfield J.F."/>
        </authorList>
    </citation>
    <scope>NUCLEOTIDE SEQUENCE [LARGE SCALE GENOMIC DNA]</scope>
    <source>
        <strain evidence="2">CG_4_10_14_0_8_um_filter_42_10</strain>
    </source>
</reference>
<organism evidence="2 3">
    <name type="scientific">Candidatus Kerfeldbacteria bacterium CG_4_10_14_0_8_um_filter_42_10</name>
    <dbReference type="NCBI Taxonomy" id="2014248"/>
    <lineage>
        <taxon>Bacteria</taxon>
        <taxon>Candidatus Kerfeldiibacteriota</taxon>
    </lineage>
</organism>
<dbReference type="Proteomes" id="UP000230779">
    <property type="component" value="Unassembled WGS sequence"/>
</dbReference>
<feature type="transmembrane region" description="Helical" evidence="1">
    <location>
        <begin position="16"/>
        <end position="37"/>
    </location>
</feature>
<gene>
    <name evidence="2" type="ORF">COY66_03495</name>
</gene>